<evidence type="ECO:0000313" key="11">
    <source>
        <dbReference type="Ensembl" id="ENSGMOP00000039696.1"/>
    </source>
</evidence>
<reference evidence="11" key="1">
    <citation type="submission" date="2025-08" db="UniProtKB">
        <authorList>
            <consortium name="Ensembl"/>
        </authorList>
    </citation>
    <scope>IDENTIFICATION</scope>
</reference>
<keyword evidence="6" id="KW-0221">Differentiation</keyword>
<keyword evidence="7" id="KW-1015">Disulfide bond</keyword>
<dbReference type="GO" id="GO:0050994">
    <property type="term" value="P:regulation of lipid catabolic process"/>
    <property type="evidence" value="ECO:0007669"/>
    <property type="project" value="InterPro"/>
</dbReference>
<dbReference type="PANTHER" id="PTHR15106:SF2">
    <property type="entry name" value="RETINOIC ACID RECEPTOR RESPONDER PROTEIN 2"/>
    <property type="match status" value="1"/>
</dbReference>
<dbReference type="OMA" id="KEMSYAN"/>
<dbReference type="GO" id="GO:0005576">
    <property type="term" value="C:extracellular region"/>
    <property type="evidence" value="ECO:0007669"/>
    <property type="project" value="UniProtKB-SubCell"/>
</dbReference>
<dbReference type="Proteomes" id="UP000694546">
    <property type="component" value="Chromosome 23"/>
</dbReference>
<dbReference type="GeneTree" id="ENSGT00400000024709"/>
<evidence type="ECO:0000313" key="12">
    <source>
        <dbReference type="Proteomes" id="UP000694546"/>
    </source>
</evidence>
<protein>
    <recommendedName>
        <fullName evidence="2">Retinoic acid receptor responder protein 2</fullName>
    </recommendedName>
    <alternativeName>
        <fullName evidence="9">Chemerin</fullName>
    </alternativeName>
</protein>
<name>A0A8C5B0Y2_GADMO</name>
<evidence type="ECO:0000256" key="2">
    <source>
        <dbReference type="ARBA" id="ARBA00018808"/>
    </source>
</evidence>
<evidence type="ECO:0000256" key="10">
    <source>
        <dbReference type="SAM" id="SignalP"/>
    </source>
</evidence>
<evidence type="ECO:0000256" key="8">
    <source>
        <dbReference type="ARBA" id="ARBA00023198"/>
    </source>
</evidence>
<evidence type="ECO:0000256" key="5">
    <source>
        <dbReference type="ARBA" id="ARBA00022729"/>
    </source>
</evidence>
<evidence type="ECO:0000256" key="1">
    <source>
        <dbReference type="ARBA" id="ARBA00004613"/>
    </source>
</evidence>
<evidence type="ECO:0000256" key="4">
    <source>
        <dbReference type="ARBA" id="ARBA00022525"/>
    </source>
</evidence>
<proteinExistence type="predicted"/>
<evidence type="ECO:0000256" key="9">
    <source>
        <dbReference type="ARBA" id="ARBA00032785"/>
    </source>
</evidence>
<evidence type="ECO:0000256" key="3">
    <source>
        <dbReference type="ARBA" id="ARBA00022500"/>
    </source>
</evidence>
<dbReference type="GO" id="GO:0006954">
    <property type="term" value="P:inflammatory response"/>
    <property type="evidence" value="ECO:0007669"/>
    <property type="project" value="UniProtKB-KW"/>
</dbReference>
<keyword evidence="8" id="KW-0395">Inflammatory response</keyword>
<keyword evidence="4" id="KW-0964">Secreted</keyword>
<dbReference type="GO" id="GO:0005102">
    <property type="term" value="F:signaling receptor binding"/>
    <property type="evidence" value="ECO:0007669"/>
    <property type="project" value="InterPro"/>
</dbReference>
<dbReference type="PANTHER" id="PTHR15106">
    <property type="entry name" value="RETINOIC ACID RECEPTOR RESPONDER PROTEIN 2"/>
    <property type="match status" value="1"/>
</dbReference>
<keyword evidence="3" id="KW-0145">Chemotaxis</keyword>
<dbReference type="AlphaFoldDB" id="A0A8C5B0Y2"/>
<keyword evidence="12" id="KW-1185">Reference proteome</keyword>
<organism evidence="11 12">
    <name type="scientific">Gadus morhua</name>
    <name type="common">Atlantic cod</name>
    <dbReference type="NCBI Taxonomy" id="8049"/>
    <lineage>
        <taxon>Eukaryota</taxon>
        <taxon>Metazoa</taxon>
        <taxon>Chordata</taxon>
        <taxon>Craniata</taxon>
        <taxon>Vertebrata</taxon>
        <taxon>Euteleostomi</taxon>
        <taxon>Actinopterygii</taxon>
        <taxon>Neopterygii</taxon>
        <taxon>Teleostei</taxon>
        <taxon>Neoteleostei</taxon>
        <taxon>Acanthomorphata</taxon>
        <taxon>Zeiogadaria</taxon>
        <taxon>Gadariae</taxon>
        <taxon>Gadiformes</taxon>
        <taxon>Gadoidei</taxon>
        <taxon>Gadidae</taxon>
        <taxon>Gadus</taxon>
    </lineage>
</organism>
<comment type="subcellular location">
    <subcellularLocation>
        <location evidence="1">Secreted</location>
    </subcellularLocation>
</comment>
<feature type="signal peptide" evidence="10">
    <location>
        <begin position="1"/>
        <end position="20"/>
    </location>
</feature>
<dbReference type="SUPFAM" id="SSF54403">
    <property type="entry name" value="Cystatin/monellin"/>
    <property type="match status" value="1"/>
</dbReference>
<evidence type="ECO:0000256" key="7">
    <source>
        <dbReference type="ARBA" id="ARBA00023157"/>
    </source>
</evidence>
<dbReference type="GO" id="GO:0006935">
    <property type="term" value="P:chemotaxis"/>
    <property type="evidence" value="ECO:0007669"/>
    <property type="project" value="UniProtKB-KW"/>
</dbReference>
<dbReference type="Ensembl" id="ENSGMOT00000074268.1">
    <property type="protein sequence ID" value="ENSGMOP00000039696.1"/>
    <property type="gene ID" value="ENSGMOG00000032724.1"/>
</dbReference>
<evidence type="ECO:0000256" key="6">
    <source>
        <dbReference type="ARBA" id="ARBA00022782"/>
    </source>
</evidence>
<reference evidence="11" key="2">
    <citation type="submission" date="2025-09" db="UniProtKB">
        <authorList>
            <consortium name="Ensembl"/>
        </authorList>
    </citation>
    <scope>IDENTIFICATION</scope>
</reference>
<keyword evidence="5 10" id="KW-0732">Signal</keyword>
<dbReference type="GO" id="GO:0030154">
    <property type="term" value="P:cell differentiation"/>
    <property type="evidence" value="ECO:0007669"/>
    <property type="project" value="UniProtKB-KW"/>
</dbReference>
<sequence>MASVFLLLVCVGTLLGSAGAQEAYDRLPSKFKLGVDMALEMRNSRAGVKRLLLYFKGLGQSDIQPGNDVTYIYHNFYMKATQCPKGTVDTSNCPFRNIKPEIDCAICYKTIAGKIQASPKPYINCIRKPALTEAMKRKRVNYCNEMGYSSGAPGGLADIGDTYF</sequence>
<accession>A0A8C5B0Y2</accession>
<feature type="chain" id="PRO_5034812583" description="Retinoic acid receptor responder protein 2" evidence="10">
    <location>
        <begin position="21"/>
        <end position="164"/>
    </location>
</feature>
<dbReference type="InterPro" id="IPR029562">
    <property type="entry name" value="Chemerin"/>
</dbReference>
<dbReference type="InterPro" id="IPR046350">
    <property type="entry name" value="Cystatin_sf"/>
</dbReference>